<keyword evidence="10" id="KW-1185">Reference proteome</keyword>
<keyword evidence="5" id="KW-0521">NADP</keyword>
<comment type="caution">
    <text evidence="9">The sequence shown here is derived from an EMBL/GenBank/DDBJ whole genome shotgun (WGS) entry which is preliminary data.</text>
</comment>
<evidence type="ECO:0000256" key="6">
    <source>
        <dbReference type="ARBA" id="ARBA00023002"/>
    </source>
</evidence>
<evidence type="ECO:0000313" key="9">
    <source>
        <dbReference type="EMBL" id="ERJ97766.1"/>
    </source>
</evidence>
<dbReference type="InterPro" id="IPR013785">
    <property type="entry name" value="Aldolase_TIM"/>
</dbReference>
<dbReference type="Proteomes" id="UP000016646">
    <property type="component" value="Unassembled WGS sequence"/>
</dbReference>
<evidence type="ECO:0000313" key="10">
    <source>
        <dbReference type="Proteomes" id="UP000016646"/>
    </source>
</evidence>
<evidence type="ECO:0000256" key="2">
    <source>
        <dbReference type="ARBA" id="ARBA00022630"/>
    </source>
</evidence>
<keyword evidence="2 7" id="KW-0285">Flavoprotein</keyword>
<dbReference type="PANTHER" id="PTHR45846:SF1">
    <property type="entry name" value="TRNA-DIHYDROURIDINE(47) SYNTHASE [NAD(P)(+)]-LIKE"/>
    <property type="match status" value="1"/>
</dbReference>
<evidence type="ECO:0000259" key="8">
    <source>
        <dbReference type="Pfam" id="PF01207"/>
    </source>
</evidence>
<evidence type="ECO:0000256" key="5">
    <source>
        <dbReference type="ARBA" id="ARBA00022857"/>
    </source>
</evidence>
<keyword evidence="3 7" id="KW-0288">FMN</keyword>
<evidence type="ECO:0000256" key="7">
    <source>
        <dbReference type="PIRNR" id="PIRNR006621"/>
    </source>
</evidence>
<gene>
    <name evidence="9" type="ORF">HMPREF0860_0439</name>
</gene>
<dbReference type="SUPFAM" id="SSF51395">
    <property type="entry name" value="FMN-linked oxidoreductases"/>
    <property type="match status" value="1"/>
</dbReference>
<dbReference type="PROSITE" id="PS01136">
    <property type="entry name" value="UPF0034"/>
    <property type="match status" value="1"/>
</dbReference>
<protein>
    <recommendedName>
        <fullName evidence="7">tRNA-dihydrouridine synthase</fullName>
        <ecNumber evidence="7">1.3.1.-</ecNumber>
    </recommendedName>
</protein>
<dbReference type="RefSeq" id="WP_021495856.1">
    <property type="nucleotide sequence ID" value="NZ_AUZJ01000043.1"/>
</dbReference>
<evidence type="ECO:0000256" key="3">
    <source>
        <dbReference type="ARBA" id="ARBA00022643"/>
    </source>
</evidence>
<dbReference type="Gene3D" id="3.20.20.70">
    <property type="entry name" value="Aldolase class I"/>
    <property type="match status" value="1"/>
</dbReference>
<keyword evidence="4 7" id="KW-0819">tRNA processing</keyword>
<comment type="function">
    <text evidence="7">Catalyzes the synthesis of 5,6-dihydrouridine (D), a modified base found in the D-loop of most tRNAs, via the reduction of the C5-C6 double bond in target uridines.</text>
</comment>
<dbReference type="InterPro" id="IPR001269">
    <property type="entry name" value="DUS_fam"/>
</dbReference>
<keyword evidence="6 7" id="KW-0560">Oxidoreductase</keyword>
<organism evidence="9 10">
    <name type="scientific">Treponema socranskii subsp. socranskii VPI DR56BR1116 = ATCC 35536</name>
    <dbReference type="NCBI Taxonomy" id="1125725"/>
    <lineage>
        <taxon>Bacteria</taxon>
        <taxon>Pseudomonadati</taxon>
        <taxon>Spirochaetota</taxon>
        <taxon>Spirochaetia</taxon>
        <taxon>Spirochaetales</taxon>
        <taxon>Treponemataceae</taxon>
        <taxon>Treponema</taxon>
    </lineage>
</organism>
<dbReference type="EC" id="1.3.1.-" evidence="7"/>
<dbReference type="InterPro" id="IPR018517">
    <property type="entry name" value="tRNA_hU_synthase_CS"/>
</dbReference>
<evidence type="ECO:0000256" key="1">
    <source>
        <dbReference type="ARBA" id="ARBA00001917"/>
    </source>
</evidence>
<proteinExistence type="inferred from homology"/>
<dbReference type="PANTHER" id="PTHR45846">
    <property type="entry name" value="TRNA-DIHYDROURIDINE(47) SYNTHASE [NAD(P)(+)]-LIKE"/>
    <property type="match status" value="1"/>
</dbReference>
<comment type="similarity">
    <text evidence="7">Belongs to the dus family.</text>
</comment>
<dbReference type="PIRSF" id="PIRSF006621">
    <property type="entry name" value="Dus"/>
    <property type="match status" value="1"/>
</dbReference>
<dbReference type="CDD" id="cd02801">
    <property type="entry name" value="DUS_like_FMN"/>
    <property type="match status" value="1"/>
</dbReference>
<feature type="domain" description="DUS-like FMN-binding" evidence="8">
    <location>
        <begin position="5"/>
        <end position="312"/>
    </location>
</feature>
<reference evidence="9 10" key="1">
    <citation type="submission" date="2013-08" db="EMBL/GenBank/DDBJ databases">
        <authorList>
            <person name="Durkin A.S."/>
            <person name="Haft D.R."/>
            <person name="McCorrison J."/>
            <person name="Torralba M."/>
            <person name="Gillis M."/>
            <person name="Haft D.H."/>
            <person name="Methe B."/>
            <person name="Sutton G."/>
            <person name="Nelson K.E."/>
        </authorList>
    </citation>
    <scope>NUCLEOTIDE SEQUENCE [LARGE SCALE GENOMIC DNA]</scope>
    <source>
        <strain evidence="9 10">ATCC 35536</strain>
    </source>
</reference>
<comment type="cofactor">
    <cofactor evidence="1 7">
        <name>FMN</name>
        <dbReference type="ChEBI" id="CHEBI:58210"/>
    </cofactor>
</comment>
<accession>A0ABP2YHQ2</accession>
<name>A0ABP2YHQ2_TRESO</name>
<dbReference type="Pfam" id="PF01207">
    <property type="entry name" value="Dus"/>
    <property type="match status" value="1"/>
</dbReference>
<dbReference type="InterPro" id="IPR035587">
    <property type="entry name" value="DUS-like_FMN-bd"/>
</dbReference>
<evidence type="ECO:0000256" key="4">
    <source>
        <dbReference type="ARBA" id="ARBA00022694"/>
    </source>
</evidence>
<sequence length="341" mass="38180">MKLICAPVATVTHAAFRSIVDRFGGCDEYYSEMINAATFVNGGPFEKYYVIPDPAPEKTVWQITGRKAEHLAEAASMLAELPGIGIDINMGCSAPDIVKSGAGAAWLSKDASETRAMVRSVKDALSPSGKRLSVKLRLGDEHFTDERFFSLCDMLVSEGVTLFALHPRTSKEKYRSPLRWEYVERLALRYAKEGVSVVLNGGVHDVPSMHDALRTSPHASGIMIARGGIEKPWLFAELAADLRHESFDAVIDREKLALDFIDMLEKYQPKEFWKTRMQRFFAYYCRGFSFAHYFQTRMQNAKDTGDARARIRDYFQKQGDDVLLYVGNAKSAYGGNALVSD</sequence>
<dbReference type="EMBL" id="AVQI01000084">
    <property type="protein sequence ID" value="ERJ97766.1"/>
    <property type="molecule type" value="Genomic_DNA"/>
</dbReference>